<proteinExistence type="predicted"/>
<sequence>MVQAVGPLVEKDNMSWIHNHTRHYIVPGLFAIAAAHRKLNPDQRFWSMQDVNVVDRPRTVRNIRPARGPKTKELGMIWAALSSIGYDQYLTVQMKHNLWMMPSPAEEKTHTIVKNSFRALRRILRKDPRRKLILPGRDVWLWSVMCHKKGIDHIFDPRISRMVARESDALEKIIVEWKLNKHTIIFDTGFAGSIYERICAVSKQKCINLMLSTGRDGEQIFPNHKGARNKALGIEYLPKYQKTGTVRRENAVQWLAPIDEFLKAAILTIWFWYHESPAWINQGGERCRVVDCYCRSCKLWKDVSVPG</sequence>
<name>A0A0F9PVJ5_9ZZZZ</name>
<dbReference type="EMBL" id="LAZR01002023">
    <property type="protein sequence ID" value="KKN35660.1"/>
    <property type="molecule type" value="Genomic_DNA"/>
</dbReference>
<gene>
    <name evidence="1" type="ORF">LCGC14_0781570</name>
</gene>
<comment type="caution">
    <text evidence="1">The sequence shown here is derived from an EMBL/GenBank/DDBJ whole genome shotgun (WGS) entry which is preliminary data.</text>
</comment>
<accession>A0A0F9PVJ5</accession>
<organism evidence="1">
    <name type="scientific">marine sediment metagenome</name>
    <dbReference type="NCBI Taxonomy" id="412755"/>
    <lineage>
        <taxon>unclassified sequences</taxon>
        <taxon>metagenomes</taxon>
        <taxon>ecological metagenomes</taxon>
    </lineage>
</organism>
<evidence type="ECO:0000313" key="1">
    <source>
        <dbReference type="EMBL" id="KKN35660.1"/>
    </source>
</evidence>
<dbReference type="AlphaFoldDB" id="A0A0F9PVJ5"/>
<reference evidence="1" key="1">
    <citation type="journal article" date="2015" name="Nature">
        <title>Complex archaea that bridge the gap between prokaryotes and eukaryotes.</title>
        <authorList>
            <person name="Spang A."/>
            <person name="Saw J.H."/>
            <person name="Jorgensen S.L."/>
            <person name="Zaremba-Niedzwiedzka K."/>
            <person name="Martijn J."/>
            <person name="Lind A.E."/>
            <person name="van Eijk R."/>
            <person name="Schleper C."/>
            <person name="Guy L."/>
            <person name="Ettema T.J."/>
        </authorList>
    </citation>
    <scope>NUCLEOTIDE SEQUENCE</scope>
</reference>
<protein>
    <submittedName>
        <fullName evidence="1">Uncharacterized protein</fullName>
    </submittedName>
</protein>